<keyword evidence="3" id="KW-0255">Endonuclease</keyword>
<keyword evidence="1" id="KW-0732">Signal</keyword>
<evidence type="ECO:0000313" key="3">
    <source>
        <dbReference type="EMBL" id="TYL52790.1"/>
    </source>
</evidence>
<dbReference type="InterPro" id="IPR036691">
    <property type="entry name" value="Endo/exonu/phosph_ase_sf"/>
</dbReference>
<dbReference type="InterPro" id="IPR005135">
    <property type="entry name" value="Endo/exonuclease/phosphatase"/>
</dbReference>
<dbReference type="Gene3D" id="3.60.10.10">
    <property type="entry name" value="Endonuclease/exonuclease/phosphatase"/>
    <property type="match status" value="1"/>
</dbReference>
<dbReference type="GO" id="GO:0004527">
    <property type="term" value="F:exonuclease activity"/>
    <property type="evidence" value="ECO:0007669"/>
    <property type="project" value="UniProtKB-KW"/>
</dbReference>
<proteinExistence type="predicted"/>
<name>A0A5S4V8A0_9MICO</name>
<dbReference type="Pfam" id="PF03372">
    <property type="entry name" value="Exo_endo_phos"/>
    <property type="match status" value="1"/>
</dbReference>
<sequence>MSTRRRTTAALTATATLIGAVAVTALAGPAAAAPPDGRGPTELRVATYNLSLNRNAPGQLVADLSTTTNAQAKTVAEVIQRANPDIVLLNEFDYVPDNQAVNLFRDNYLELSQGGADPVEYPYAFVAESNTGIASGFDLNNNGQTVTTPLAAGYGDDAFGFGAFPGQFGMAVLSKYPIDTDAVRTFQKFLWKDMPGALLPDDPNTAAPADWYSSAELNVFRLSSKSHWDIPVDVNGRTVHVLASHPTPPTFDGAEDRNGLRNHDEIRFWADYVTPGTASRYIYDDAGGTGGLKPGSSFVILGDQNADPLDGDSVDAAIDQLLAHPRITDPLPTSEGAVEAATLQGGANLTHEGDPAFDTADFNDNPAPGNLRADYVLPSRDLRVLDAQVFWPLTTDPLYRLTGAFPFPSSDHRLVWVDLRVHS</sequence>
<gene>
    <name evidence="3" type="ORF">FYC51_03345</name>
</gene>
<evidence type="ECO:0000256" key="1">
    <source>
        <dbReference type="SAM" id="SignalP"/>
    </source>
</evidence>
<keyword evidence="4" id="KW-1185">Reference proteome</keyword>
<reference evidence="3 4" key="1">
    <citation type="submission" date="2019-08" db="EMBL/GenBank/DDBJ databases">
        <authorList>
            <person name="Hu J."/>
        </authorList>
    </citation>
    <scope>NUCLEOTIDE SEQUENCE [LARGE SCALE GENOMIC DNA]</scope>
    <source>
        <strain evidence="3 4">NEAU-184</strain>
    </source>
</reference>
<evidence type="ECO:0000313" key="4">
    <source>
        <dbReference type="Proteomes" id="UP000325243"/>
    </source>
</evidence>
<evidence type="ECO:0000259" key="2">
    <source>
        <dbReference type="Pfam" id="PF03372"/>
    </source>
</evidence>
<dbReference type="Proteomes" id="UP000325243">
    <property type="component" value="Unassembled WGS sequence"/>
</dbReference>
<dbReference type="EMBL" id="VSSB01000001">
    <property type="protein sequence ID" value="TYL52790.1"/>
    <property type="molecule type" value="Genomic_DNA"/>
</dbReference>
<dbReference type="AlphaFoldDB" id="A0A5S4V8A0"/>
<keyword evidence="3" id="KW-0378">Hydrolase</keyword>
<keyword evidence="3" id="KW-0540">Nuclease</keyword>
<feature type="signal peptide" evidence="1">
    <location>
        <begin position="1"/>
        <end position="32"/>
    </location>
</feature>
<keyword evidence="3" id="KW-0269">Exonuclease</keyword>
<dbReference type="GO" id="GO:0004519">
    <property type="term" value="F:endonuclease activity"/>
    <property type="evidence" value="ECO:0007669"/>
    <property type="project" value="UniProtKB-KW"/>
</dbReference>
<dbReference type="SUPFAM" id="SSF56219">
    <property type="entry name" value="DNase I-like"/>
    <property type="match status" value="1"/>
</dbReference>
<organism evidence="3 4">
    <name type="scientific">Agromyces mariniharenae</name>
    <dbReference type="NCBI Taxonomy" id="2604423"/>
    <lineage>
        <taxon>Bacteria</taxon>
        <taxon>Bacillati</taxon>
        <taxon>Actinomycetota</taxon>
        <taxon>Actinomycetes</taxon>
        <taxon>Micrococcales</taxon>
        <taxon>Microbacteriaceae</taxon>
        <taxon>Agromyces</taxon>
    </lineage>
</organism>
<feature type="domain" description="Endonuclease/exonuclease/phosphatase" evidence="2">
    <location>
        <begin position="47"/>
        <end position="412"/>
    </location>
</feature>
<dbReference type="RefSeq" id="WP_148732252.1">
    <property type="nucleotide sequence ID" value="NZ_VSSB01000001.1"/>
</dbReference>
<comment type="caution">
    <text evidence="3">The sequence shown here is derived from an EMBL/GenBank/DDBJ whole genome shotgun (WGS) entry which is preliminary data.</text>
</comment>
<protein>
    <submittedName>
        <fullName evidence="3">Endonuclease/exonuclease/phosphatase family protein</fullName>
    </submittedName>
</protein>
<accession>A0A5S4V8A0</accession>
<feature type="chain" id="PRO_5024290814" evidence="1">
    <location>
        <begin position="33"/>
        <end position="423"/>
    </location>
</feature>